<dbReference type="GO" id="GO:0000118">
    <property type="term" value="C:histone deacetylase complex"/>
    <property type="evidence" value="ECO:0007669"/>
    <property type="project" value="TreeGrafter"/>
</dbReference>
<dbReference type="InterPro" id="IPR023801">
    <property type="entry name" value="His_deacetylse_dom"/>
</dbReference>
<reference evidence="2" key="1">
    <citation type="submission" date="2018-11" db="EMBL/GenBank/DDBJ databases">
        <authorList>
            <person name="Kim M.-S."/>
            <person name="Lee Y.-H."/>
            <person name="Lee J.-S."/>
        </authorList>
    </citation>
    <scope>NUCLEOTIDE SEQUENCE</scope>
</reference>
<dbReference type="PANTHER" id="PTHR10625">
    <property type="entry name" value="HISTONE DEACETYLASE HDAC1-RELATED"/>
    <property type="match status" value="1"/>
</dbReference>
<dbReference type="Pfam" id="PF00850">
    <property type="entry name" value="Hist_deacetyl"/>
    <property type="match status" value="1"/>
</dbReference>
<evidence type="ECO:0000313" key="2">
    <source>
        <dbReference type="EMBL" id="QDF21421.1"/>
    </source>
</evidence>
<dbReference type="SUPFAM" id="SSF52768">
    <property type="entry name" value="Arginase/deacetylase"/>
    <property type="match status" value="2"/>
</dbReference>
<dbReference type="Gene3D" id="3.40.800.20">
    <property type="entry name" value="Histone deacetylase domain"/>
    <property type="match status" value="2"/>
</dbReference>
<dbReference type="AlphaFoldDB" id="A0A4Y6EQV5"/>
<name>A0A4Y6EQV5_9BILA</name>
<dbReference type="PRINTS" id="PR01270">
    <property type="entry name" value="HDASUPER"/>
</dbReference>
<dbReference type="EMBL" id="MK234797">
    <property type="protein sequence ID" value="QDF21421.1"/>
    <property type="molecule type" value="mRNA"/>
</dbReference>
<proteinExistence type="evidence at transcript level"/>
<organism evidence="2">
    <name type="scientific">Brachionus koreanus</name>
    <dbReference type="NCBI Taxonomy" id="1199090"/>
    <lineage>
        <taxon>Eukaryota</taxon>
        <taxon>Metazoa</taxon>
        <taxon>Spiralia</taxon>
        <taxon>Gnathifera</taxon>
        <taxon>Rotifera</taxon>
        <taxon>Eurotatoria</taxon>
        <taxon>Monogononta</taxon>
        <taxon>Pseudotrocha</taxon>
        <taxon>Ploima</taxon>
        <taxon>Brachionidae</taxon>
        <taxon>Brachionus</taxon>
    </lineage>
</organism>
<dbReference type="PANTHER" id="PTHR10625:SF38">
    <property type="entry name" value="HISTONE DEACETYLASE 6, ISOFORM G"/>
    <property type="match status" value="1"/>
</dbReference>
<accession>A0A4Y6EQV5</accession>
<feature type="domain" description="Histone deacetylase" evidence="1">
    <location>
        <begin position="35"/>
        <end position="330"/>
    </location>
</feature>
<evidence type="ECO:0000259" key="1">
    <source>
        <dbReference type="Pfam" id="PF00850"/>
    </source>
</evidence>
<dbReference type="GO" id="GO:0040029">
    <property type="term" value="P:epigenetic regulation of gene expression"/>
    <property type="evidence" value="ECO:0007669"/>
    <property type="project" value="TreeGrafter"/>
</dbReference>
<protein>
    <submittedName>
        <fullName evidence="2">Histone deacetylase 6</fullName>
    </submittedName>
</protein>
<dbReference type="InterPro" id="IPR037138">
    <property type="entry name" value="His_deacetylse_dom_sf"/>
</dbReference>
<dbReference type="InterPro" id="IPR000286">
    <property type="entry name" value="HDACs"/>
</dbReference>
<dbReference type="GO" id="GO:0004407">
    <property type="term" value="F:histone deacetylase activity"/>
    <property type="evidence" value="ECO:0007669"/>
    <property type="project" value="TreeGrafter"/>
</dbReference>
<dbReference type="InterPro" id="IPR023696">
    <property type="entry name" value="Ureohydrolase_dom_sf"/>
</dbReference>
<sequence>MSSLHQKEEYKKKRTGLIYDPLMLDYHCLWDPIYPENPDRIKKPYERCQFYGLVEQCVNIPGRLSTDEEVLKCHTERVNKLMREMPNMSYDELMHVSTQYDSMYFHQNCDKAARFALGSSIQLLENLMDDKIDNGFAIIRPPGHHAMHDEPNGYCYFNNAAVVARTAIEKYNLNRILIIDWDVHHGQGVQYQFYDDPRVLYFSLHRYDYGNFWPNLRQSDFDYIGEKDGKGFNINIPLNKTGFGNSEYFASFFNILLPIAYEYNPELIIISCGYDSAIGCFEGRMNVTPAGYAHLLNALSCFTNGKLCVLLEGGYCIKSLSEGVALSVRALLGYPCPRVEDFKRPEPEFVVTLNNLISVLRPYWKCLQSLNDIDDSIILEKYLEDWNLKYRKDIKFYTDQTKPEQFELTGFYPLYSEEENMQWDKKIDELIESTDLFVPEKRTCFQLEDEIQYTCSFFTRIENSEISPIFSVGEQLVKRNFTNGLVLVKNFDNRLNRVEIPRILTEKYERVKKVMNVVLSDDVSDLIRSENILNIVIGSKHNKKQQSDSSNLFLIFEDLDDATLVTAFLRIILPIAYQFNPDLVLTYTSDFEALQNNKVTSLGMSHIFKYLSALAEGNLVLVFQDKVSILYQKVIEMSIPVLNGHGLSIPYPLIPDQNQRNRIKLWIDHLKSIWNCFQFNEKLPK</sequence>